<dbReference type="EMBL" id="QPJL01000005">
    <property type="protein sequence ID" value="RCW85931.1"/>
    <property type="molecule type" value="Genomic_DNA"/>
</dbReference>
<reference evidence="3 4" key="1">
    <citation type="submission" date="2018-07" db="EMBL/GenBank/DDBJ databases">
        <title>Genomic Encyclopedia of Type Strains, Phase III (KMG-III): the genomes of soil and plant-associated and newly described type strains.</title>
        <authorList>
            <person name="Whitman W."/>
        </authorList>
    </citation>
    <scope>NUCLEOTIDE SEQUENCE [LARGE SCALE GENOMIC DNA]</scope>
    <source>
        <strain evidence="3 4">CECT 8525</strain>
    </source>
</reference>
<feature type="signal peptide" evidence="2">
    <location>
        <begin position="1"/>
        <end position="21"/>
    </location>
</feature>
<evidence type="ECO:0000256" key="2">
    <source>
        <dbReference type="SAM" id="SignalP"/>
    </source>
</evidence>
<dbReference type="RefSeq" id="WP_114348725.1">
    <property type="nucleotide sequence ID" value="NZ_QPJL01000005.1"/>
</dbReference>
<keyword evidence="4" id="KW-1185">Reference proteome</keyword>
<name>A0A368Z0H7_9RHOB</name>
<gene>
    <name evidence="3" type="ORF">DFP89_105198</name>
</gene>
<protein>
    <recommendedName>
        <fullName evidence="5">Lipoprotein</fullName>
    </recommendedName>
</protein>
<feature type="region of interest" description="Disordered" evidence="1">
    <location>
        <begin position="89"/>
        <end position="110"/>
    </location>
</feature>
<feature type="compositionally biased region" description="Polar residues" evidence="1">
    <location>
        <begin position="90"/>
        <end position="103"/>
    </location>
</feature>
<evidence type="ECO:0000256" key="1">
    <source>
        <dbReference type="SAM" id="MobiDB-lite"/>
    </source>
</evidence>
<dbReference type="PROSITE" id="PS51257">
    <property type="entry name" value="PROKAR_LIPOPROTEIN"/>
    <property type="match status" value="1"/>
</dbReference>
<keyword evidence="2" id="KW-0732">Signal</keyword>
<evidence type="ECO:0008006" key="5">
    <source>
        <dbReference type="Google" id="ProtNLM"/>
    </source>
</evidence>
<sequence length="110" mass="11561">MGARRVLMVLAPAMLGLAACAQPPQMSVAEAERYCSQNLSDPGVGMTAQPRISIGIGSGGYRGAGVGVDFTPDRSYASRDPEMIFHSCVRSRSGQAPSKSLYQQPGWGGK</sequence>
<organism evidence="3 4">
    <name type="scientific">Paracoccus lutimaris</name>
    <dbReference type="NCBI Taxonomy" id="1490030"/>
    <lineage>
        <taxon>Bacteria</taxon>
        <taxon>Pseudomonadati</taxon>
        <taxon>Pseudomonadota</taxon>
        <taxon>Alphaproteobacteria</taxon>
        <taxon>Rhodobacterales</taxon>
        <taxon>Paracoccaceae</taxon>
        <taxon>Paracoccus</taxon>
    </lineage>
</organism>
<comment type="caution">
    <text evidence="3">The sequence shown here is derived from an EMBL/GenBank/DDBJ whole genome shotgun (WGS) entry which is preliminary data.</text>
</comment>
<evidence type="ECO:0000313" key="4">
    <source>
        <dbReference type="Proteomes" id="UP000253345"/>
    </source>
</evidence>
<feature type="chain" id="PRO_5016653392" description="Lipoprotein" evidence="2">
    <location>
        <begin position="22"/>
        <end position="110"/>
    </location>
</feature>
<accession>A0A368Z0H7</accession>
<dbReference type="Proteomes" id="UP000253345">
    <property type="component" value="Unassembled WGS sequence"/>
</dbReference>
<dbReference type="OrthoDB" id="7691501at2"/>
<evidence type="ECO:0000313" key="3">
    <source>
        <dbReference type="EMBL" id="RCW85931.1"/>
    </source>
</evidence>
<proteinExistence type="predicted"/>
<dbReference type="AlphaFoldDB" id="A0A368Z0H7"/>